<dbReference type="eggNOG" id="COG1372">
    <property type="taxonomic scope" value="Bacteria"/>
</dbReference>
<evidence type="ECO:0000256" key="6">
    <source>
        <dbReference type="ARBA" id="ARBA00023285"/>
    </source>
</evidence>
<name>Q7NEB4_GLOVI</name>
<keyword evidence="6" id="KW-0170">Cobalt</keyword>
<protein>
    <submittedName>
        <fullName evidence="8">Gll3966 protein</fullName>
    </submittedName>
</protein>
<dbReference type="EMBL" id="BA000045">
    <property type="protein sequence ID" value="BAC91907.1"/>
    <property type="molecule type" value="Genomic_DNA"/>
</dbReference>
<dbReference type="PANTHER" id="PTHR43371:SF1">
    <property type="entry name" value="RIBONUCLEOSIDE-DIPHOSPHATE REDUCTASE"/>
    <property type="match status" value="1"/>
</dbReference>
<keyword evidence="3" id="KW-0068">Autocatalytic cleavage</keyword>
<keyword evidence="5" id="KW-0560">Oxidoreductase</keyword>
<dbReference type="PROSITE" id="PS50819">
    <property type="entry name" value="INTEIN_ENDONUCLEASE"/>
    <property type="match status" value="2"/>
</dbReference>
<dbReference type="SUPFAM" id="SSF51998">
    <property type="entry name" value="PFL-like glycyl radical enzymes"/>
    <property type="match status" value="2"/>
</dbReference>
<dbReference type="Proteomes" id="UP000000557">
    <property type="component" value="Chromosome"/>
</dbReference>
<feature type="domain" description="DOD-type homing endonuclease" evidence="7">
    <location>
        <begin position="324"/>
        <end position="463"/>
    </location>
</feature>
<dbReference type="PRINTS" id="PR00379">
    <property type="entry name" value="INTEIN"/>
</dbReference>
<evidence type="ECO:0000256" key="4">
    <source>
        <dbReference type="ARBA" id="ARBA00023000"/>
    </source>
</evidence>
<evidence type="ECO:0000313" key="8">
    <source>
        <dbReference type="EMBL" id="BAC91907.1"/>
    </source>
</evidence>
<reference evidence="8 9" key="1">
    <citation type="journal article" date="2003" name="DNA Res.">
        <title>Complete genome structure of Gloeobacter violaceus PCC 7421, a cyanobacterium that lacks thylakoids.</title>
        <authorList>
            <person name="Nakamura Y."/>
            <person name="Kaneko T."/>
            <person name="Sato S."/>
            <person name="Mimuro M."/>
            <person name="Miyashita H."/>
            <person name="Tsuchiya T."/>
            <person name="Sasamoto S."/>
            <person name="Watanabe A."/>
            <person name="Kawashima K."/>
            <person name="Kishida Y."/>
            <person name="Kiyokawa C."/>
            <person name="Kohara M."/>
            <person name="Matsumoto M."/>
            <person name="Matsuno A."/>
            <person name="Nakazaki N."/>
            <person name="Shimpo S."/>
            <person name="Takeuchi C."/>
            <person name="Yamada M."/>
            <person name="Tabata S."/>
        </authorList>
    </citation>
    <scope>NUCLEOTIDE SEQUENCE [LARGE SCALE GENOMIC DNA]</scope>
    <source>
        <strain evidence="9">ATCC 29082 / PCC 7421</strain>
    </source>
</reference>
<dbReference type="GO" id="GO:0004748">
    <property type="term" value="F:ribonucleoside-diphosphate reductase activity, thioredoxin disulfide as acceptor"/>
    <property type="evidence" value="ECO:0000318"/>
    <property type="project" value="GO_Central"/>
</dbReference>
<accession>Q7NEB4</accession>
<keyword evidence="4" id="KW-0651">Protein splicing</keyword>
<dbReference type="PROSITE" id="PS50818">
    <property type="entry name" value="INTEIN_C_TER"/>
    <property type="match status" value="2"/>
</dbReference>
<dbReference type="InterPro" id="IPR004042">
    <property type="entry name" value="Intein_endonuc_central"/>
</dbReference>
<dbReference type="RefSeq" id="WP_011143954.1">
    <property type="nucleotide sequence ID" value="NC_005125.1"/>
</dbReference>
<dbReference type="SMART" id="SM00305">
    <property type="entry name" value="HintC"/>
    <property type="match status" value="2"/>
</dbReference>
<dbReference type="InParanoid" id="Q7NEB4"/>
<dbReference type="InterPro" id="IPR030934">
    <property type="entry name" value="Intein_C"/>
</dbReference>
<dbReference type="PROSITE" id="PS50817">
    <property type="entry name" value="INTEIN_N_TER"/>
    <property type="match status" value="2"/>
</dbReference>
<dbReference type="InterPro" id="IPR003586">
    <property type="entry name" value="Hint_dom_C"/>
</dbReference>
<reference evidence="8 9" key="2">
    <citation type="journal article" date="2003" name="DNA Res.">
        <title>Complete genome structure of Gloeobacter violaceus PCC 7421, a cyanobacterium that lacks thylakoids (supplement).</title>
        <authorList>
            <person name="Nakamura Y."/>
            <person name="Kaneko T."/>
            <person name="Sato S."/>
            <person name="Mimuro M."/>
            <person name="Miyashita H."/>
            <person name="Tsuchiya T."/>
            <person name="Sasamoto S."/>
            <person name="Watanabe A."/>
            <person name="Kawashima K."/>
            <person name="Kishida Y."/>
            <person name="Kiyokawa C."/>
            <person name="Kohara M."/>
            <person name="Matsumoto M."/>
            <person name="Matsuno A."/>
            <person name="Nakazaki N."/>
            <person name="Shimpo S."/>
            <person name="Takeuchi C."/>
            <person name="Yamada M."/>
            <person name="Tabata S."/>
        </authorList>
    </citation>
    <scope>NUCLEOTIDE SEQUENCE [LARGE SCALE GENOMIC DNA]</scope>
    <source>
        <strain evidence="9">ATCC 29082 / PCC 7421</strain>
    </source>
</reference>
<dbReference type="Pfam" id="PF14528">
    <property type="entry name" value="LAGLIDADG_3"/>
    <property type="match status" value="3"/>
</dbReference>
<dbReference type="FunCoup" id="Q7NEB4">
    <property type="interactions" value="207"/>
</dbReference>
<proteinExistence type="predicted"/>
<dbReference type="GO" id="GO:0031419">
    <property type="term" value="F:cobalamin binding"/>
    <property type="evidence" value="ECO:0007669"/>
    <property type="project" value="UniProtKB-KW"/>
</dbReference>
<dbReference type="OrthoDB" id="9763270at2"/>
<comment type="cofactor">
    <cofactor evidence="1">
        <name>adenosylcob(III)alamin</name>
        <dbReference type="ChEBI" id="CHEBI:18408"/>
    </cofactor>
</comment>
<dbReference type="SUPFAM" id="SSF51294">
    <property type="entry name" value="Hedgehog/intein (Hint) domain"/>
    <property type="match status" value="2"/>
</dbReference>
<dbReference type="FunFam" id="2.170.16.10:FF:000022">
    <property type="entry name" value="Ribonucleoside-diphosphate reductase"/>
    <property type="match status" value="1"/>
</dbReference>
<dbReference type="PATRIC" id="fig|251221.4.peg.3997"/>
<evidence type="ECO:0000256" key="1">
    <source>
        <dbReference type="ARBA" id="ARBA00001922"/>
    </source>
</evidence>
<feature type="domain" description="DOD-type homing endonuclease" evidence="7">
    <location>
        <begin position="872"/>
        <end position="1013"/>
    </location>
</feature>
<dbReference type="HOGENOM" id="CLU_000404_2_1_3"/>
<dbReference type="Pfam" id="PF02867">
    <property type="entry name" value="Ribonuc_red_lgC"/>
    <property type="match status" value="3"/>
</dbReference>
<dbReference type="InterPro" id="IPR000788">
    <property type="entry name" value="RNR_lg_C"/>
</dbReference>
<dbReference type="InterPro" id="IPR006141">
    <property type="entry name" value="Intein_N"/>
</dbReference>
<gene>
    <name evidence="8" type="ordered locus">gll3966</name>
</gene>
<dbReference type="InterPro" id="IPR050862">
    <property type="entry name" value="RdRp_reductase_class-2"/>
</dbReference>
<sequence>MFVIAQLHLAPLDAELVIRLFAGASTMGMDGVGSLEQGMALSESQRAVLQKYLIGEERTWEDVCRRVARFVAGAEKTPALQREWQERFFSILAPMKMLPGGSILANSDHGTHGLLNCFVLSAEDNIQEIAKLVTDAVLTTKFRGGVGINIGAHGQKGYIRPKGTPFADGKALGPCAVLDMVSETSKKITTGNKCFAAGTLLHTEQGYVPVEQVVAGVGTRVCTHQGFRNISERFDNGEAEVFRVTTRKGYSVEVTANHKMARLDENGDLLLDELSHLQVGDNLLLLLGSNPVTEKVRLQCIPAGYRSSIEIAQPPELDEQLAYLLGYAYGDGCVGRGATYNYLSLAVSHTYPNVRDQLAAIIREKFGLTTKIYSGSGAVWNLLVHSANLLDWLKANGLLKQKAADLAMPEAILRSPSSVVGAFLSGYFDADGCVRGGKGGYGFDCTSKAFVGAVQLLLLAEGIVSNLHTTDRSRQGWRTIYRLNVCGTEFKRRFQTLCCRSAKVVHSPMVLGRDGTGGYPPALVRGASYQRVVAVGGKHLLYTALLKVIEKTRTAGKQALAESLCQHVNYFPDPIVAIESVGTQRVYDIEVEGMHLLSGNGIYTSNSRRGAFMFSMHWKHPDVWEFIQAKTQSVMDARVARDLIERTADLAVDKGLSDVEKNARLDQLKQELTDTWTETHLSPKGTRDRRWHNANISVLVDDEFFDKLDEGNPGVVDLWNQIAQYAHDTADPGLLLSDNARRRSPIKNFITTTNPCVTADTWVHTGDGPRQARDLIGVQHSTYVNGELFSTTSAGFFATGVKPVLRLRTKEGHQLRLTGNHQVLKLTAQTRHRQYTEWVPAEQLNPGDRVMLHDHRGLQPWDGPGDAETGWLLGTLVGDGCFVRDNNGTLCAKLSFWEASAPEMPGRAVTLATSRANVGRKLAGTINAQGVASVQSSGLARLAATFKIVPGCKRVTSRVEQGSFEFYRGFLRGLFDADGSVQGDQQKGVSVRLSQSDLPTLEAVQRMLLRLGIASDIYKRREAQVRMLPDSRRQSAPYPCKSQYELVIAKDNLQVFAQLVGFEHPAKAARLAKLVDTYSRTPNRERFSATVESLTPDGIEEVYDCTVPGPARFDANGLVVHNCGEIWLPPNSACNLGSIVISKFMHRTERGVELDWEDLARTVEISTRFLDNVLDVAEFATPAQKHNVRNVFRQLGLGIMGWADWLKARRIPYDSEAHLREIDKVGRFIAERAYRTSEALAAEKGACGIWEEIKDVRPGNPFERWRDSTGRVLSGDEAAERAEALTQTPRRNSTVLSIAPTGSIAQLASCSWAFEPDFGLTIWKQVYVDASSSQQNWVQIPSPYVEALGLGEADRQIVLQTGSLQGTAFAAAHPEEAAAFKISREISWQWHVLAQSRWQNWVDSSISKTINCSRETTVEEIKEMYRFAQRNGLKGITVYREGTLESEPVKIGAIDQNEPAAAAQPVAPTADGNGNGYVPARPFATGAARPAMLDEEVSQAASLIGIHYDEGPMYLSEEAPVDDWTSSQFKGGCGGGVLHYQVWIRENGRRLLVVRSDSYSMCFVKS</sequence>
<dbReference type="PANTHER" id="PTHR43371">
    <property type="entry name" value="VITAMIN B12-DEPENDENT RIBONUCLEOTIDE REDUCTASE"/>
    <property type="match status" value="1"/>
</dbReference>
<dbReference type="GO" id="GO:0004519">
    <property type="term" value="F:endonuclease activity"/>
    <property type="evidence" value="ECO:0007669"/>
    <property type="project" value="InterPro"/>
</dbReference>
<dbReference type="InterPro" id="IPR006142">
    <property type="entry name" value="INTEIN"/>
</dbReference>
<dbReference type="STRING" id="251221.gene:10761483"/>
<evidence type="ECO:0000256" key="3">
    <source>
        <dbReference type="ARBA" id="ARBA00022813"/>
    </source>
</evidence>
<dbReference type="InterPro" id="IPR036844">
    <property type="entry name" value="Hint_dom_sf"/>
</dbReference>
<dbReference type="Gene3D" id="3.10.28.10">
    <property type="entry name" value="Homing endonucleases"/>
    <property type="match status" value="2"/>
</dbReference>
<dbReference type="PhylomeDB" id="Q7NEB4"/>
<dbReference type="InterPro" id="IPR004860">
    <property type="entry name" value="LAGLIDADG_dom"/>
</dbReference>
<dbReference type="FunFam" id="3.20.70.20:FF:000028">
    <property type="entry name" value="Vitamin B12-dependent ribonucleotide reductase"/>
    <property type="match status" value="1"/>
</dbReference>
<evidence type="ECO:0000313" key="9">
    <source>
        <dbReference type="Proteomes" id="UP000000557"/>
    </source>
</evidence>
<keyword evidence="2" id="KW-0846">Cobalamin</keyword>
<dbReference type="CDD" id="cd00081">
    <property type="entry name" value="Hint"/>
    <property type="match status" value="2"/>
</dbReference>
<dbReference type="InterPro" id="IPR003587">
    <property type="entry name" value="Hint_dom_N"/>
</dbReference>
<dbReference type="InterPro" id="IPR027434">
    <property type="entry name" value="Homing_endonucl"/>
</dbReference>
<dbReference type="Gene3D" id="2.170.16.10">
    <property type="entry name" value="Hedgehog/Intein (Hint) domain"/>
    <property type="match status" value="4"/>
</dbReference>
<evidence type="ECO:0000259" key="7">
    <source>
        <dbReference type="PROSITE" id="PS50819"/>
    </source>
</evidence>
<dbReference type="NCBIfam" id="TIGR01443">
    <property type="entry name" value="intein_Cterm"/>
    <property type="match status" value="2"/>
</dbReference>
<dbReference type="SUPFAM" id="SSF55608">
    <property type="entry name" value="Homing endonucleases"/>
    <property type="match status" value="3"/>
</dbReference>
<dbReference type="Gene3D" id="3.20.70.20">
    <property type="match status" value="3"/>
</dbReference>
<dbReference type="GO" id="GO:0016539">
    <property type="term" value="P:intein-mediated protein splicing"/>
    <property type="evidence" value="ECO:0007669"/>
    <property type="project" value="InterPro"/>
</dbReference>
<dbReference type="EnsemblBacteria" id="BAC91907">
    <property type="protein sequence ID" value="BAC91907"/>
    <property type="gene ID" value="BAC91907"/>
</dbReference>
<dbReference type="SMART" id="SM00306">
    <property type="entry name" value="HintN"/>
    <property type="match status" value="2"/>
</dbReference>
<keyword evidence="9" id="KW-1185">Reference proteome</keyword>
<dbReference type="KEGG" id="gvi:gll3966"/>
<dbReference type="eggNOG" id="COG0209">
    <property type="taxonomic scope" value="Bacteria"/>
</dbReference>
<evidence type="ECO:0000256" key="5">
    <source>
        <dbReference type="ARBA" id="ARBA00023002"/>
    </source>
</evidence>
<evidence type="ECO:0000256" key="2">
    <source>
        <dbReference type="ARBA" id="ARBA00022628"/>
    </source>
</evidence>
<organism evidence="8 9">
    <name type="scientific">Gloeobacter violaceus (strain ATCC 29082 / PCC 7421)</name>
    <dbReference type="NCBI Taxonomy" id="251221"/>
    <lineage>
        <taxon>Bacteria</taxon>
        <taxon>Bacillati</taxon>
        <taxon>Cyanobacteriota</taxon>
        <taxon>Cyanophyceae</taxon>
        <taxon>Gloeobacterales</taxon>
        <taxon>Gloeobacteraceae</taxon>
        <taxon>Gloeobacter</taxon>
    </lineage>
</organism>